<feature type="binding site" evidence="6">
    <location>
        <position position="195"/>
    </location>
    <ligand>
        <name>a purine D-ribonucleoside</name>
        <dbReference type="ChEBI" id="CHEBI:142355"/>
    </ligand>
</feature>
<comment type="similarity">
    <text evidence="2 5">Belongs to the PNP/MTAP phosphorylase family.</text>
</comment>
<keyword evidence="4 5" id="KW-0808">Transferase</keyword>
<evidence type="ECO:0000313" key="8">
    <source>
        <dbReference type="EMBL" id="TMQ68080.1"/>
    </source>
</evidence>
<evidence type="ECO:0000256" key="1">
    <source>
        <dbReference type="ARBA" id="ARBA00005058"/>
    </source>
</evidence>
<dbReference type="EMBL" id="VBOY01000017">
    <property type="protein sequence ID" value="TMQ68080.1"/>
    <property type="molecule type" value="Genomic_DNA"/>
</dbReference>
<dbReference type="Pfam" id="PF01048">
    <property type="entry name" value="PNP_UDP_1"/>
    <property type="match status" value="1"/>
</dbReference>
<dbReference type="InterPro" id="IPR011268">
    <property type="entry name" value="Purine_phosphorylase"/>
</dbReference>
<dbReference type="EC" id="2.4.2.1" evidence="5"/>
<sequence>MTGDLEARVAEAVAAVRAHSGLVPRVGLTLGSGLARLVEAVERPLAWPTQELPHWPRSTVAGHRGRLILGRWAGIEVAVLSGRSHHYEGYGLDQVTFGVRVLRALGARTLIFTNAAGAVSRELVPGDLMLATDHINWIGTRGMLTASERRERRSGRAVAPLHSAELAAALREAAVRAGVPLGRGVLLGGKGPAYETAAEIRFAAAAGADAACMSTVPEVTLAAHLGARAASISCITNRATGLSQAPLTHEEVTEVAGRAVDRLRAVLEEYLRAGAP</sequence>
<dbReference type="Proteomes" id="UP000316609">
    <property type="component" value="Unassembled WGS sequence"/>
</dbReference>
<feature type="binding site" evidence="6">
    <location>
        <position position="63"/>
    </location>
    <ligand>
        <name>phosphate</name>
        <dbReference type="ChEBI" id="CHEBI:43474"/>
    </ligand>
</feature>
<dbReference type="GO" id="GO:0005737">
    <property type="term" value="C:cytoplasm"/>
    <property type="evidence" value="ECO:0007669"/>
    <property type="project" value="TreeGrafter"/>
</dbReference>
<dbReference type="PANTHER" id="PTHR11904:SF9">
    <property type="entry name" value="PURINE NUCLEOSIDE PHOSPHORYLASE-RELATED"/>
    <property type="match status" value="1"/>
</dbReference>
<protein>
    <recommendedName>
        <fullName evidence="5">Purine nucleoside phosphorylase</fullName>
        <ecNumber evidence="5">2.4.2.1</ecNumber>
    </recommendedName>
    <alternativeName>
        <fullName evidence="5">Inosine-guanosine phosphorylase</fullName>
    </alternativeName>
</protein>
<comment type="pathway">
    <text evidence="1 5">Purine metabolism; purine nucleoside salvage.</text>
</comment>
<dbReference type="UniPathway" id="UPA00606"/>
<dbReference type="SUPFAM" id="SSF53167">
    <property type="entry name" value="Purine and uridine phosphorylases"/>
    <property type="match status" value="1"/>
</dbReference>
<gene>
    <name evidence="8" type="ORF">E6K78_02525</name>
</gene>
<name>A0A538TWR4_UNCEI</name>
<keyword evidence="3 5" id="KW-0328">Glycosyltransferase</keyword>
<feature type="binding site" evidence="6">
    <location>
        <position position="32"/>
    </location>
    <ligand>
        <name>phosphate</name>
        <dbReference type="ChEBI" id="CHEBI:43474"/>
    </ligand>
</feature>
<evidence type="ECO:0000256" key="4">
    <source>
        <dbReference type="ARBA" id="ARBA00022679"/>
    </source>
</evidence>
<dbReference type="PANTHER" id="PTHR11904">
    <property type="entry name" value="METHYLTHIOADENOSINE/PURINE NUCLEOSIDE PHOSPHORYLASE"/>
    <property type="match status" value="1"/>
</dbReference>
<dbReference type="PIRSF" id="PIRSF000477">
    <property type="entry name" value="PurNPase"/>
    <property type="match status" value="1"/>
</dbReference>
<comment type="caution">
    <text evidence="8">The sequence shown here is derived from an EMBL/GenBank/DDBJ whole genome shotgun (WGS) entry which is preliminary data.</text>
</comment>
<evidence type="ECO:0000256" key="3">
    <source>
        <dbReference type="ARBA" id="ARBA00022676"/>
    </source>
</evidence>
<evidence type="ECO:0000256" key="5">
    <source>
        <dbReference type="PIRNR" id="PIRNR000477"/>
    </source>
</evidence>
<comment type="function">
    <text evidence="5">The purine nucleoside phosphorylases catalyze the phosphorolytic breakdown of the N-glycosidic bond in the beta-(deoxy)ribonucleoside molecules, with the formation of the corresponding free purine bases and pentose-1-phosphate.</text>
</comment>
<dbReference type="GO" id="GO:0004731">
    <property type="term" value="F:purine-nucleoside phosphorylase activity"/>
    <property type="evidence" value="ECO:0007669"/>
    <property type="project" value="UniProtKB-EC"/>
</dbReference>
<dbReference type="AlphaFoldDB" id="A0A538TWR4"/>
<feature type="binding site" evidence="6">
    <location>
        <begin position="83"/>
        <end position="85"/>
    </location>
    <ligand>
        <name>phosphate</name>
        <dbReference type="ChEBI" id="CHEBI:43474"/>
    </ligand>
</feature>
<dbReference type="Gene3D" id="3.40.50.1580">
    <property type="entry name" value="Nucleoside phosphorylase domain"/>
    <property type="match status" value="1"/>
</dbReference>
<feature type="binding site" evidence="6">
    <location>
        <position position="214"/>
    </location>
    <ligand>
        <name>phosphate</name>
        <dbReference type="ChEBI" id="CHEBI:43474"/>
    </ligand>
</feature>
<dbReference type="InterPro" id="IPR035994">
    <property type="entry name" value="Nucleoside_phosphorylase_sf"/>
</dbReference>
<reference evidence="8 9" key="1">
    <citation type="journal article" date="2019" name="Nat. Microbiol.">
        <title>Mediterranean grassland soil C-N compound turnover is dependent on rainfall and depth, and is mediated by genomically divergent microorganisms.</title>
        <authorList>
            <person name="Diamond S."/>
            <person name="Andeer P.F."/>
            <person name="Li Z."/>
            <person name="Crits-Christoph A."/>
            <person name="Burstein D."/>
            <person name="Anantharaman K."/>
            <person name="Lane K.R."/>
            <person name="Thomas B.C."/>
            <person name="Pan C."/>
            <person name="Northen T.R."/>
            <person name="Banfield J.F."/>
        </authorList>
    </citation>
    <scope>NUCLEOTIDE SEQUENCE [LARGE SCALE GENOMIC DNA]</scope>
    <source>
        <strain evidence="8">WS_8</strain>
    </source>
</reference>
<evidence type="ECO:0000313" key="9">
    <source>
        <dbReference type="Proteomes" id="UP000316609"/>
    </source>
</evidence>
<dbReference type="NCBIfam" id="TIGR01697">
    <property type="entry name" value="PNPH-PUNA-XAPA"/>
    <property type="match status" value="1"/>
</dbReference>
<accession>A0A538TWR4</accession>
<feature type="binding site" evidence="6">
    <location>
        <position position="237"/>
    </location>
    <ligand>
        <name>a purine D-ribonucleoside</name>
        <dbReference type="ChEBI" id="CHEBI:142355"/>
    </ligand>
</feature>
<evidence type="ECO:0000259" key="7">
    <source>
        <dbReference type="Pfam" id="PF01048"/>
    </source>
</evidence>
<dbReference type="NCBIfam" id="NF006054">
    <property type="entry name" value="PRK08202.1"/>
    <property type="match status" value="1"/>
</dbReference>
<organism evidence="8 9">
    <name type="scientific">Eiseniibacteriota bacterium</name>
    <dbReference type="NCBI Taxonomy" id="2212470"/>
    <lineage>
        <taxon>Bacteria</taxon>
        <taxon>Candidatus Eiseniibacteriota</taxon>
    </lineage>
</organism>
<dbReference type="InterPro" id="IPR000845">
    <property type="entry name" value="Nucleoside_phosphorylase_d"/>
</dbReference>
<evidence type="ECO:0000256" key="2">
    <source>
        <dbReference type="ARBA" id="ARBA00006751"/>
    </source>
</evidence>
<evidence type="ECO:0000256" key="6">
    <source>
        <dbReference type="PIRSR" id="PIRSR000477-2"/>
    </source>
</evidence>
<feature type="binding site" evidence="6">
    <location>
        <position position="115"/>
    </location>
    <ligand>
        <name>phosphate</name>
        <dbReference type="ChEBI" id="CHEBI:43474"/>
    </ligand>
</feature>
<proteinExistence type="inferred from homology"/>
<dbReference type="CDD" id="cd09009">
    <property type="entry name" value="PNP-EcPNPII_like"/>
    <property type="match status" value="1"/>
</dbReference>
<feature type="domain" description="Nucleoside phosphorylase" evidence="7">
    <location>
        <begin position="25"/>
        <end position="272"/>
    </location>
</feature>
<dbReference type="GO" id="GO:0009116">
    <property type="term" value="P:nucleoside metabolic process"/>
    <property type="evidence" value="ECO:0007669"/>
    <property type="project" value="InterPro"/>
</dbReference>